<feature type="domain" description="N-end aminoacyl transferase N-terminal" evidence="5">
    <location>
        <begin position="10"/>
        <end position="79"/>
    </location>
</feature>
<keyword evidence="1 4" id="KW-0963">Cytoplasm</keyword>
<dbReference type="InterPro" id="IPR030700">
    <property type="entry name" value="N-end_Aminoacyl_Trfase"/>
</dbReference>
<comment type="catalytic activity">
    <reaction evidence="4">
        <text>N-terminal L-aspartyl-[protein] + L-leucyl-tRNA(Leu) = N-terminal L-leucyl-L-aspartyl-[protein] + tRNA(Leu) + H(+)</text>
        <dbReference type="Rhea" id="RHEA:50420"/>
        <dbReference type="Rhea" id="RHEA-COMP:9613"/>
        <dbReference type="Rhea" id="RHEA-COMP:9622"/>
        <dbReference type="Rhea" id="RHEA-COMP:12669"/>
        <dbReference type="Rhea" id="RHEA-COMP:12674"/>
        <dbReference type="ChEBI" id="CHEBI:15378"/>
        <dbReference type="ChEBI" id="CHEBI:64720"/>
        <dbReference type="ChEBI" id="CHEBI:78442"/>
        <dbReference type="ChEBI" id="CHEBI:78494"/>
        <dbReference type="ChEBI" id="CHEBI:133042"/>
        <dbReference type="EC" id="2.3.2.29"/>
    </reaction>
</comment>
<comment type="subcellular location">
    <subcellularLocation>
        <location evidence="4">Cytoplasm</location>
    </subcellularLocation>
</comment>
<dbReference type="InterPro" id="IPR007472">
    <property type="entry name" value="N-end_Aminoacyl_Trfase_C"/>
</dbReference>
<dbReference type="EMBL" id="JAUCBP010000007">
    <property type="protein sequence ID" value="MDM7860586.1"/>
    <property type="molecule type" value="Genomic_DNA"/>
</dbReference>
<reference evidence="7 8" key="1">
    <citation type="submission" date="2023-06" db="EMBL/GenBank/DDBJ databases">
        <title>Alteromonas sp. ASW11-36 isolated from intertidal sand.</title>
        <authorList>
            <person name="Li Y."/>
        </authorList>
    </citation>
    <scope>NUCLEOTIDE SEQUENCE [LARGE SCALE GENOMIC DNA]</scope>
    <source>
        <strain evidence="7 8">ASW11-36</strain>
    </source>
</reference>
<comment type="function">
    <text evidence="4">Functions in the N-end rule pathway of protein degradation where it conjugates Leu from its aminoacyl-tRNA to the N-termini of proteins containing an N-terminal aspartate or glutamate.</text>
</comment>
<dbReference type="NCBIfam" id="NF002346">
    <property type="entry name" value="PRK01305.2-3"/>
    <property type="match status" value="1"/>
</dbReference>
<dbReference type="NCBIfam" id="NF002345">
    <property type="entry name" value="PRK01305.2-2"/>
    <property type="match status" value="1"/>
</dbReference>
<organism evidence="7 8">
    <name type="scientific">Alteromonas arenosi</name>
    <dbReference type="NCBI Taxonomy" id="3055817"/>
    <lineage>
        <taxon>Bacteria</taxon>
        <taxon>Pseudomonadati</taxon>
        <taxon>Pseudomonadota</taxon>
        <taxon>Gammaproteobacteria</taxon>
        <taxon>Alteromonadales</taxon>
        <taxon>Alteromonadaceae</taxon>
        <taxon>Alteromonas/Salinimonas group</taxon>
        <taxon>Alteromonas</taxon>
    </lineage>
</organism>
<gene>
    <name evidence="4" type="primary">bpt</name>
    <name evidence="7" type="ORF">QTP81_08260</name>
</gene>
<comment type="catalytic activity">
    <reaction evidence="4">
        <text>N-terminal L-glutamyl-[protein] + L-leucyl-tRNA(Leu) = N-terminal L-leucyl-L-glutamyl-[protein] + tRNA(Leu) + H(+)</text>
        <dbReference type="Rhea" id="RHEA:50412"/>
        <dbReference type="Rhea" id="RHEA-COMP:9613"/>
        <dbReference type="Rhea" id="RHEA-COMP:9622"/>
        <dbReference type="Rhea" id="RHEA-COMP:12664"/>
        <dbReference type="Rhea" id="RHEA-COMP:12668"/>
        <dbReference type="ChEBI" id="CHEBI:15378"/>
        <dbReference type="ChEBI" id="CHEBI:64721"/>
        <dbReference type="ChEBI" id="CHEBI:78442"/>
        <dbReference type="ChEBI" id="CHEBI:78494"/>
        <dbReference type="ChEBI" id="CHEBI:133041"/>
        <dbReference type="EC" id="2.3.2.29"/>
    </reaction>
</comment>
<dbReference type="PANTHER" id="PTHR21367">
    <property type="entry name" value="ARGININE-TRNA-PROTEIN TRANSFERASE 1"/>
    <property type="match status" value="1"/>
</dbReference>
<dbReference type="NCBIfam" id="NF002342">
    <property type="entry name" value="PRK01305.1-3"/>
    <property type="match status" value="1"/>
</dbReference>
<dbReference type="GO" id="GO:0004057">
    <property type="term" value="F:arginyl-tRNA--protein transferase activity"/>
    <property type="evidence" value="ECO:0007669"/>
    <property type="project" value="UniProtKB-EC"/>
</dbReference>
<feature type="domain" description="N-end rule aminoacyl transferase C-terminal" evidence="6">
    <location>
        <begin position="99"/>
        <end position="218"/>
    </location>
</feature>
<keyword evidence="2 4" id="KW-0808">Transferase</keyword>
<comment type="caution">
    <text evidence="7">The sequence shown here is derived from an EMBL/GenBank/DDBJ whole genome shotgun (WGS) entry which is preliminary data.</text>
</comment>
<keyword evidence="8" id="KW-1185">Reference proteome</keyword>
<dbReference type="InterPro" id="IPR007471">
    <property type="entry name" value="N-end_Aminoacyl_Trfase_N"/>
</dbReference>
<dbReference type="InterPro" id="IPR016181">
    <property type="entry name" value="Acyl_CoA_acyltransferase"/>
</dbReference>
<evidence type="ECO:0000256" key="3">
    <source>
        <dbReference type="ARBA" id="ARBA00023315"/>
    </source>
</evidence>
<dbReference type="Proteomes" id="UP001234343">
    <property type="component" value="Unassembled WGS sequence"/>
</dbReference>
<comment type="similarity">
    <text evidence="4">Belongs to the R-transferase family. Bpt subfamily.</text>
</comment>
<evidence type="ECO:0000259" key="6">
    <source>
        <dbReference type="Pfam" id="PF04377"/>
    </source>
</evidence>
<evidence type="ECO:0000256" key="1">
    <source>
        <dbReference type="ARBA" id="ARBA00022490"/>
    </source>
</evidence>
<dbReference type="PIRSF" id="PIRSF037208">
    <property type="entry name" value="ATE_pro_prd"/>
    <property type="match status" value="1"/>
</dbReference>
<dbReference type="RefSeq" id="WP_289365618.1">
    <property type="nucleotide sequence ID" value="NZ_JAUCBP010000007.1"/>
</dbReference>
<proteinExistence type="inferred from homology"/>
<evidence type="ECO:0000256" key="2">
    <source>
        <dbReference type="ARBA" id="ARBA00022679"/>
    </source>
</evidence>
<dbReference type="Pfam" id="PF04376">
    <property type="entry name" value="ATE_N"/>
    <property type="match status" value="1"/>
</dbReference>
<keyword evidence="3 4" id="KW-0012">Acyltransferase</keyword>
<evidence type="ECO:0000313" key="7">
    <source>
        <dbReference type="EMBL" id="MDM7860586.1"/>
    </source>
</evidence>
<evidence type="ECO:0000256" key="4">
    <source>
        <dbReference type="HAMAP-Rule" id="MF_00689"/>
    </source>
</evidence>
<accession>A0ABT7SWL8</accession>
<sequence>MKFGLTQAFPCSYLPDQSEQLLVYVEDNQDLRSQYSVLIRAGFRRSGDQIYRPHCRHCNACQSIRVVSDEFTPSKSQKRILSKNRAVEIQVRRNLQANYYSLYEAYITERHADGSMYPPSISQFINFIDCEWNAPLFFEAWQDGELVAVSIVDELEEAYSALYCFFAPHLAHRSLGKFMIMQIIRHAVAQNKPYVYLGYQVDACRKMNYKQEFLPHERFFDNKWHRIVKKID</sequence>
<protein>
    <recommendedName>
        <fullName evidence="4">Aspartate/glutamate leucyltransferase</fullName>
        <ecNumber evidence="4">2.3.2.29</ecNumber>
    </recommendedName>
</protein>
<dbReference type="EC" id="2.3.2.29" evidence="4"/>
<name>A0ABT7SWL8_9ALTE</name>
<dbReference type="PANTHER" id="PTHR21367:SF1">
    <property type="entry name" value="ARGINYL-TRNA--PROTEIN TRANSFERASE 1"/>
    <property type="match status" value="1"/>
</dbReference>
<dbReference type="Pfam" id="PF04377">
    <property type="entry name" value="ATE_C"/>
    <property type="match status" value="1"/>
</dbReference>
<dbReference type="SUPFAM" id="SSF55729">
    <property type="entry name" value="Acyl-CoA N-acyltransferases (Nat)"/>
    <property type="match status" value="1"/>
</dbReference>
<dbReference type="InterPro" id="IPR017138">
    <property type="entry name" value="Asp_Glu_LeuTrfase"/>
</dbReference>
<dbReference type="HAMAP" id="MF_00689">
    <property type="entry name" value="Bpt"/>
    <property type="match status" value="1"/>
</dbReference>
<evidence type="ECO:0000259" key="5">
    <source>
        <dbReference type="Pfam" id="PF04376"/>
    </source>
</evidence>
<evidence type="ECO:0000313" key="8">
    <source>
        <dbReference type="Proteomes" id="UP001234343"/>
    </source>
</evidence>